<dbReference type="PANTHER" id="PTHR35811">
    <property type="entry name" value="SLR1870 PROTEIN"/>
    <property type="match status" value="1"/>
</dbReference>
<dbReference type="GO" id="GO:0004540">
    <property type="term" value="F:RNA nuclease activity"/>
    <property type="evidence" value="ECO:0007669"/>
    <property type="project" value="InterPro"/>
</dbReference>
<dbReference type="CDD" id="cd11297">
    <property type="entry name" value="PIN_LabA-like_N_1"/>
    <property type="match status" value="1"/>
</dbReference>
<feature type="compositionally biased region" description="Low complexity" evidence="1">
    <location>
        <begin position="202"/>
        <end position="235"/>
    </location>
</feature>
<sequence>MPEPTPASLRIAVLLDCDNISPKYAGLILEELATYGTPTIKRAYGDWTTTNLNGWKKALNELAIQPVQQFAYTIGKNSSDSALIIDAMDLLWMGNVDAFALVSSDSDFTRLATRLRESGKRVIGLGARKTPASLRNAVDQFIYLELLGTHTDDVDDAEPAPSLEADPSPKDIREAKEGPSTGNRRSGGRSKSKTAARSTEPAESTETITDDATAADRPAESAAPADQATAAPQRTVRGRGRGAGRGSVLVDVESDEVITPAEDPTPPDVRADDDEAASRINLQSALVKAVNATSGDDGWASLSLIGQHVTRAHVDFDPRDFGHAKLSTLVADQPYLETRTEGRSMEVSLKQRRRR</sequence>
<evidence type="ECO:0000256" key="1">
    <source>
        <dbReference type="SAM" id="MobiDB-lite"/>
    </source>
</evidence>
<dbReference type="Proteomes" id="UP000560081">
    <property type="component" value="Unassembled WGS sequence"/>
</dbReference>
<dbReference type="Pfam" id="PF01936">
    <property type="entry name" value="NYN"/>
    <property type="match status" value="1"/>
</dbReference>
<dbReference type="PANTHER" id="PTHR35811:SF1">
    <property type="entry name" value="HTH OST-TYPE DOMAIN-CONTAINING PROTEIN"/>
    <property type="match status" value="1"/>
</dbReference>
<comment type="caution">
    <text evidence="2">The sequence shown here is derived from an EMBL/GenBank/DDBJ whole genome shotgun (WGS) entry which is preliminary data.</text>
</comment>
<dbReference type="InterPro" id="IPR025605">
    <property type="entry name" value="OST-HTH/LOTUS_dom"/>
</dbReference>
<dbReference type="Gene3D" id="3.30.420.610">
    <property type="entry name" value="LOTUS domain-like"/>
    <property type="match status" value="1"/>
</dbReference>
<proteinExistence type="predicted"/>
<evidence type="ECO:0000313" key="3">
    <source>
        <dbReference type="Proteomes" id="UP000560081"/>
    </source>
</evidence>
<feature type="compositionally biased region" description="Basic and acidic residues" evidence="1">
    <location>
        <begin position="167"/>
        <end position="177"/>
    </location>
</feature>
<gene>
    <name evidence="2" type="ORF">BJ976_000704</name>
</gene>
<name>A0A4Y8X269_9MICC</name>
<dbReference type="InterPro" id="IPR041966">
    <property type="entry name" value="LOTUS-like"/>
</dbReference>
<organism evidence="2 3">
    <name type="scientific">Micrococcus flavus</name>
    <dbReference type="NCBI Taxonomy" id="384602"/>
    <lineage>
        <taxon>Bacteria</taxon>
        <taxon>Bacillati</taxon>
        <taxon>Actinomycetota</taxon>
        <taxon>Actinomycetes</taxon>
        <taxon>Micrococcales</taxon>
        <taxon>Micrococcaceae</taxon>
        <taxon>Micrococcus</taxon>
    </lineage>
</organism>
<feature type="region of interest" description="Disordered" evidence="1">
    <location>
        <begin position="153"/>
        <end position="272"/>
    </location>
</feature>
<accession>A0A4Y8X269</accession>
<evidence type="ECO:0000313" key="2">
    <source>
        <dbReference type="EMBL" id="MBB4882353.1"/>
    </source>
</evidence>
<dbReference type="RefSeq" id="WP_135029606.1">
    <property type="nucleotide sequence ID" value="NZ_BMLA01000005.1"/>
</dbReference>
<dbReference type="InterPro" id="IPR021139">
    <property type="entry name" value="NYN"/>
</dbReference>
<reference evidence="2 3" key="1">
    <citation type="submission" date="2020-08" db="EMBL/GenBank/DDBJ databases">
        <title>Sequencing the genomes of 1000 actinobacteria strains.</title>
        <authorList>
            <person name="Klenk H.-P."/>
        </authorList>
    </citation>
    <scope>NUCLEOTIDE SEQUENCE [LARGE SCALE GENOMIC DNA]</scope>
    <source>
        <strain evidence="2 3">DSM 19079</strain>
    </source>
</reference>
<dbReference type="PROSITE" id="PS51644">
    <property type="entry name" value="HTH_OST"/>
    <property type="match status" value="1"/>
</dbReference>
<dbReference type="CDD" id="cd10146">
    <property type="entry name" value="LabA_like_C"/>
    <property type="match status" value="1"/>
</dbReference>
<dbReference type="Pfam" id="PF12872">
    <property type="entry name" value="OST-HTH"/>
    <property type="match status" value="1"/>
</dbReference>
<dbReference type="Gene3D" id="3.40.50.1010">
    <property type="entry name" value="5'-nuclease"/>
    <property type="match status" value="1"/>
</dbReference>
<protein>
    <submittedName>
        <fullName evidence="2">Uncharacterized protein (TIGR00288 family)</fullName>
    </submittedName>
</protein>
<keyword evidence="3" id="KW-1185">Reference proteome</keyword>
<dbReference type="EMBL" id="JACHMC010000001">
    <property type="protein sequence ID" value="MBB4882353.1"/>
    <property type="molecule type" value="Genomic_DNA"/>
</dbReference>
<dbReference type="AlphaFoldDB" id="A0A4Y8X269"/>
<dbReference type="OrthoDB" id="2379772at2"/>